<keyword evidence="3" id="KW-0574">Periplasm</keyword>
<comment type="caution">
    <text evidence="8">The sequence shown here is derived from an EMBL/GenBank/DDBJ whole genome shotgun (WGS) entry which is preliminary data.</text>
</comment>
<dbReference type="RefSeq" id="WP_127785629.1">
    <property type="nucleotide sequence ID" value="NZ_SACL01000001.1"/>
</dbReference>
<evidence type="ECO:0000256" key="1">
    <source>
        <dbReference type="ARBA" id="ARBA00004418"/>
    </source>
</evidence>
<feature type="domain" description="EfeO-type cupredoxin-like" evidence="7">
    <location>
        <begin position="18"/>
        <end position="111"/>
    </location>
</feature>
<keyword evidence="5" id="KW-0479">Metal-binding</keyword>
<dbReference type="InterPro" id="IPR035668">
    <property type="entry name" value="Amicyanin"/>
</dbReference>
<dbReference type="GO" id="GO:0042597">
    <property type="term" value="C:periplasmic space"/>
    <property type="evidence" value="ECO:0007669"/>
    <property type="project" value="UniProtKB-SubCell"/>
</dbReference>
<feature type="chain" id="PRO_5019231470" evidence="6">
    <location>
        <begin position="28"/>
        <end position="112"/>
    </location>
</feature>
<evidence type="ECO:0000256" key="4">
    <source>
        <dbReference type="ARBA" id="ARBA00022982"/>
    </source>
</evidence>
<dbReference type="Proteomes" id="UP000282957">
    <property type="component" value="Unassembled WGS sequence"/>
</dbReference>
<organism evidence="8 9">
    <name type="scientific">Rhodovarius crocodyli</name>
    <dbReference type="NCBI Taxonomy" id="1979269"/>
    <lineage>
        <taxon>Bacteria</taxon>
        <taxon>Pseudomonadati</taxon>
        <taxon>Pseudomonadota</taxon>
        <taxon>Alphaproteobacteria</taxon>
        <taxon>Acetobacterales</taxon>
        <taxon>Roseomonadaceae</taxon>
        <taxon>Rhodovarius</taxon>
    </lineage>
</organism>
<dbReference type="CDD" id="cd13921">
    <property type="entry name" value="Amicyanin"/>
    <property type="match status" value="1"/>
</dbReference>
<dbReference type="Pfam" id="PF13473">
    <property type="entry name" value="Cupredoxin_1"/>
    <property type="match status" value="1"/>
</dbReference>
<feature type="signal peptide" evidence="6">
    <location>
        <begin position="1"/>
        <end position="27"/>
    </location>
</feature>
<feature type="binding site" evidence="5">
    <location>
        <position position="105"/>
    </location>
    <ligand>
        <name>Cu cation</name>
        <dbReference type="ChEBI" id="CHEBI:23378"/>
    </ligand>
</feature>
<sequence>MDRLPRRRQLLRAGLPAMLVAPLAARAQERAAVTIDEHDYFPRELRVAPGTTVVWTNKDDTPHNVVSTDNPRAFRSRIMDTTEVFEFTFAAAGTYSYFCSLHPHMRGRIIVG</sequence>
<feature type="binding site" evidence="5">
    <location>
        <position position="102"/>
    </location>
    <ligand>
        <name>Cu cation</name>
        <dbReference type="ChEBI" id="CHEBI:23378"/>
    </ligand>
</feature>
<dbReference type="InterPro" id="IPR028096">
    <property type="entry name" value="EfeO_Cupredoxin"/>
</dbReference>
<dbReference type="PRINTS" id="PR00155">
    <property type="entry name" value="AMICYANIN"/>
</dbReference>
<reference evidence="8 9" key="1">
    <citation type="submission" date="2019-01" db="EMBL/GenBank/DDBJ databases">
        <authorList>
            <person name="Chen W.-M."/>
        </authorList>
    </citation>
    <scope>NUCLEOTIDE SEQUENCE [LARGE SCALE GENOMIC DNA]</scope>
    <source>
        <strain evidence="8 9">CCP-6</strain>
    </source>
</reference>
<dbReference type="SUPFAM" id="SSF49503">
    <property type="entry name" value="Cupredoxins"/>
    <property type="match status" value="1"/>
</dbReference>
<evidence type="ECO:0000313" key="8">
    <source>
        <dbReference type="EMBL" id="RVT99020.1"/>
    </source>
</evidence>
<feature type="binding site" evidence="5">
    <location>
        <position position="99"/>
    </location>
    <ligand>
        <name>Cu cation</name>
        <dbReference type="ChEBI" id="CHEBI:23378"/>
    </ligand>
</feature>
<proteinExistence type="predicted"/>
<feature type="binding site" evidence="5">
    <location>
        <position position="63"/>
    </location>
    <ligand>
        <name>Cu cation</name>
        <dbReference type="ChEBI" id="CHEBI:23378"/>
    </ligand>
</feature>
<dbReference type="PANTHER" id="PTHR36507:SF1">
    <property type="entry name" value="BLL1555 PROTEIN"/>
    <property type="match status" value="1"/>
</dbReference>
<dbReference type="EMBL" id="SACL01000001">
    <property type="protein sequence ID" value="RVT99020.1"/>
    <property type="molecule type" value="Genomic_DNA"/>
</dbReference>
<dbReference type="OrthoDB" id="9796416at2"/>
<dbReference type="InterPro" id="IPR002386">
    <property type="entry name" value="Amicyanin/Pseudoazurin"/>
</dbReference>
<dbReference type="PANTHER" id="PTHR36507">
    <property type="entry name" value="BLL1555 PROTEIN"/>
    <property type="match status" value="1"/>
</dbReference>
<evidence type="ECO:0000259" key="7">
    <source>
        <dbReference type="Pfam" id="PF13473"/>
    </source>
</evidence>
<dbReference type="GO" id="GO:0005507">
    <property type="term" value="F:copper ion binding"/>
    <property type="evidence" value="ECO:0007669"/>
    <property type="project" value="InterPro"/>
</dbReference>
<evidence type="ECO:0000256" key="2">
    <source>
        <dbReference type="ARBA" id="ARBA00022448"/>
    </source>
</evidence>
<keyword evidence="2" id="KW-0813">Transport</keyword>
<gene>
    <name evidence="8" type="ORF">EOD42_02625</name>
</gene>
<evidence type="ECO:0000256" key="5">
    <source>
        <dbReference type="PIRSR" id="PIRSR602386-1"/>
    </source>
</evidence>
<keyword evidence="5" id="KW-0186">Copper</keyword>
<dbReference type="AlphaFoldDB" id="A0A437MN23"/>
<accession>A0A437MN23</accession>
<keyword evidence="9" id="KW-1185">Reference proteome</keyword>
<protein>
    <submittedName>
        <fullName evidence="8">Amicyanin</fullName>
    </submittedName>
</protein>
<comment type="subcellular location">
    <subcellularLocation>
        <location evidence="1">Periplasm</location>
    </subcellularLocation>
</comment>
<keyword evidence="4" id="KW-0249">Electron transport</keyword>
<name>A0A437MN23_9PROT</name>
<dbReference type="Gene3D" id="2.60.40.420">
    <property type="entry name" value="Cupredoxins - blue copper proteins"/>
    <property type="match status" value="1"/>
</dbReference>
<evidence type="ECO:0000256" key="6">
    <source>
        <dbReference type="SAM" id="SignalP"/>
    </source>
</evidence>
<evidence type="ECO:0000313" key="9">
    <source>
        <dbReference type="Proteomes" id="UP000282957"/>
    </source>
</evidence>
<evidence type="ECO:0000256" key="3">
    <source>
        <dbReference type="ARBA" id="ARBA00022764"/>
    </source>
</evidence>
<dbReference type="InterPro" id="IPR008972">
    <property type="entry name" value="Cupredoxin"/>
</dbReference>
<dbReference type="GO" id="GO:0009055">
    <property type="term" value="F:electron transfer activity"/>
    <property type="evidence" value="ECO:0007669"/>
    <property type="project" value="InterPro"/>
</dbReference>
<dbReference type="InterPro" id="IPR052721">
    <property type="entry name" value="ET_Amicyanin"/>
</dbReference>
<comment type="cofactor">
    <cofactor evidence="5">
        <name>Cu cation</name>
        <dbReference type="ChEBI" id="CHEBI:23378"/>
    </cofactor>
    <text evidence="5">Binds 1 copper ion per subunit.</text>
</comment>
<keyword evidence="6" id="KW-0732">Signal</keyword>